<comment type="caution">
    <text evidence="1">The sequence shown here is derived from an EMBL/GenBank/DDBJ whole genome shotgun (WGS) entry which is preliminary data.</text>
</comment>
<organism evidence="1 2">
    <name type="scientific">Agromyces lapidis</name>
    <dbReference type="NCBI Taxonomy" id="279574"/>
    <lineage>
        <taxon>Bacteria</taxon>
        <taxon>Bacillati</taxon>
        <taxon>Actinomycetota</taxon>
        <taxon>Actinomycetes</taxon>
        <taxon>Micrococcales</taxon>
        <taxon>Microbacteriaceae</taxon>
        <taxon>Agromyces</taxon>
    </lineage>
</organism>
<dbReference type="EMBL" id="JBHMBL010000002">
    <property type="protein sequence ID" value="MFB9643127.1"/>
    <property type="molecule type" value="Genomic_DNA"/>
</dbReference>
<sequence>MELAFSGELWFWRGPAPWHFVSVPDAQCEAIAEVAPLVSYGWGMVPATVRIGRSEWPTALWPKDGGYIVPVKGWVRTAESLEIGDTVELRLGIVGV</sequence>
<evidence type="ECO:0000313" key="2">
    <source>
        <dbReference type="Proteomes" id="UP001589667"/>
    </source>
</evidence>
<protein>
    <submittedName>
        <fullName evidence="1">DUF1905 domain-containing protein</fullName>
    </submittedName>
</protein>
<keyword evidence="2" id="KW-1185">Reference proteome</keyword>
<dbReference type="InterPro" id="IPR015018">
    <property type="entry name" value="DUF1905"/>
</dbReference>
<dbReference type="Proteomes" id="UP001589667">
    <property type="component" value="Unassembled WGS sequence"/>
</dbReference>
<dbReference type="Gene3D" id="2.40.30.100">
    <property type="entry name" value="AF2212/PG0164-like"/>
    <property type="match status" value="1"/>
</dbReference>
<accession>A0ABV5SSF5</accession>
<name>A0ABV5SSF5_9MICO</name>
<dbReference type="RefSeq" id="WP_157422216.1">
    <property type="nucleotide sequence ID" value="NZ_BAAANI010000002.1"/>
</dbReference>
<gene>
    <name evidence="1" type="ORF">ACFFQV_12595</name>
</gene>
<reference evidence="1 2" key="1">
    <citation type="submission" date="2024-09" db="EMBL/GenBank/DDBJ databases">
        <authorList>
            <person name="Sun Q."/>
            <person name="Mori K."/>
        </authorList>
    </citation>
    <scope>NUCLEOTIDE SEQUENCE [LARGE SCALE GENOMIC DNA]</scope>
    <source>
        <strain evidence="1 2">JCM 14321</strain>
    </source>
</reference>
<evidence type="ECO:0000313" key="1">
    <source>
        <dbReference type="EMBL" id="MFB9643127.1"/>
    </source>
</evidence>
<dbReference type="InterPro" id="IPR037079">
    <property type="entry name" value="AF2212/PG0164-like_sf"/>
</dbReference>
<proteinExistence type="predicted"/>
<dbReference type="Pfam" id="PF08922">
    <property type="entry name" value="DUF1905"/>
    <property type="match status" value="1"/>
</dbReference>
<dbReference type="SUPFAM" id="SSF141694">
    <property type="entry name" value="AF2212/PG0164-like"/>
    <property type="match status" value="1"/>
</dbReference>